<evidence type="ECO:0000256" key="1">
    <source>
        <dbReference type="PIRSR" id="PIRSR006487-1"/>
    </source>
</evidence>
<organism evidence="4">
    <name type="scientific">Burkholderia sp. CJ1</name>
    <dbReference type="NCBI Taxonomy" id="1940305"/>
    <lineage>
        <taxon>Bacteria</taxon>
        <taxon>Pseudomonadati</taxon>
        <taxon>Pseudomonadota</taxon>
        <taxon>Betaproteobacteria</taxon>
        <taxon>Burkholderiales</taxon>
        <taxon>Burkholderiaceae</taxon>
        <taxon>Burkholderia</taxon>
    </lineage>
</organism>
<dbReference type="InterPro" id="IPR027266">
    <property type="entry name" value="TrmE/GcvT-like"/>
</dbReference>
<evidence type="ECO:0000313" key="4">
    <source>
        <dbReference type="EMBL" id="BAW89546.1"/>
    </source>
</evidence>
<evidence type="ECO:0000259" key="3">
    <source>
        <dbReference type="Pfam" id="PF08669"/>
    </source>
</evidence>
<proteinExistence type="predicted"/>
<dbReference type="SUPFAM" id="SSF103025">
    <property type="entry name" value="Folate-binding domain"/>
    <property type="match status" value="1"/>
</dbReference>
<dbReference type="Pfam" id="PF08669">
    <property type="entry name" value="GCV_T_C"/>
    <property type="match status" value="1"/>
</dbReference>
<dbReference type="PANTHER" id="PTHR43757:SF2">
    <property type="entry name" value="AMINOMETHYLTRANSFERASE, MITOCHONDRIAL"/>
    <property type="match status" value="1"/>
</dbReference>
<gene>
    <name evidence="4" type="primary">brdA2</name>
</gene>
<dbReference type="InterPro" id="IPR029043">
    <property type="entry name" value="GcvT/YgfZ_C"/>
</dbReference>
<dbReference type="PANTHER" id="PTHR43757">
    <property type="entry name" value="AMINOMETHYLTRANSFERASE"/>
    <property type="match status" value="1"/>
</dbReference>
<feature type="domain" description="GCVT N-terminal" evidence="2">
    <location>
        <begin position="21"/>
        <end position="228"/>
    </location>
</feature>
<protein>
    <submittedName>
        <fullName evidence="4">Berberine demethylenase</fullName>
    </submittedName>
</protein>
<feature type="domain" description="Aminomethyltransferase C-terminal" evidence="3">
    <location>
        <begin position="343"/>
        <end position="408"/>
    </location>
</feature>
<feature type="binding site" evidence="1">
    <location>
        <position position="180"/>
    </location>
    <ligand>
        <name>substrate</name>
    </ligand>
</feature>
<dbReference type="SUPFAM" id="SSF101790">
    <property type="entry name" value="Aminomethyltransferase beta-barrel domain"/>
    <property type="match status" value="1"/>
</dbReference>
<dbReference type="EMBL" id="LC214747">
    <property type="protein sequence ID" value="BAW89546.1"/>
    <property type="molecule type" value="Genomic_DNA"/>
</dbReference>
<accession>A0A1Q2TD55</accession>
<dbReference type="InterPro" id="IPR028896">
    <property type="entry name" value="GcvT/YgfZ/DmdA"/>
</dbReference>
<dbReference type="Pfam" id="PF01571">
    <property type="entry name" value="GCV_T"/>
    <property type="match status" value="1"/>
</dbReference>
<sequence>MASFRRPIRPHFGDAWGPPQFTNWIDESLSWKETCYLGDWTFLPALKYTGPDVLKLFADTSVNTMENFAIGQSKHVIHCNEDGKIIEEGILSRFSENEYVAFSMYWADYVRRQGNYDVEPAELLPLTKHHLQGPNALFVLEKVANESLRDLKFMRFRKIRIAGHEVLALRQGMSGEIGFELQGPLEHREEIWNTILEAGREFGIRQMGGRVAMINHLEANYPTICLDYMPAIFGEKQSGFLSEMRENYEYAFDYYYGVSGSYEADDISHWYRSPVELGWGNRIKFDHDFIGSEALRKELAEPKRRIASLVWNSEDIIALYGDLFRKGEPLPDFMEMPQDPRGYMHSDKVMKNGKIIGMTSSRGYSAYFREVISLCMIDLEHHTPGTEVTVVWGNPGTPQREIRATVAPAPYKKDRARVDFATLPSHLGK</sequence>
<dbReference type="InterPro" id="IPR006222">
    <property type="entry name" value="GCVT_N"/>
</dbReference>
<dbReference type="AlphaFoldDB" id="A0A1Q2TD55"/>
<dbReference type="PIRSF" id="PIRSF006487">
    <property type="entry name" value="GcvT"/>
    <property type="match status" value="1"/>
</dbReference>
<dbReference type="Gene3D" id="3.30.1360.120">
    <property type="entry name" value="Probable tRNA modification gtpase trme, domain 1"/>
    <property type="match status" value="1"/>
</dbReference>
<dbReference type="InterPro" id="IPR013977">
    <property type="entry name" value="GcvT_C"/>
</dbReference>
<name>A0A1Q2TD55_9BURK</name>
<evidence type="ECO:0000259" key="2">
    <source>
        <dbReference type="Pfam" id="PF01571"/>
    </source>
</evidence>
<reference evidence="4" key="1">
    <citation type="journal article" date="2017" name="Sci. Rep.">
        <title>Common origin of methylenedioxy ring degradation and demethylation in bacteria.</title>
        <authorList>
            <person name="Takeda H."/>
            <person name="Ishikawa K."/>
            <person name="Yoshida H."/>
            <person name="Kasai D."/>
            <person name="Wakana D."/>
            <person name="Fukuda M."/>
            <person name="Sato F."/>
            <person name="Hosoe T."/>
        </authorList>
    </citation>
    <scope>NUCLEOTIDE SEQUENCE</scope>
    <source>
        <strain evidence="4">CJ1</strain>
    </source>
</reference>